<organism evidence="1 2">
    <name type="scientific">Candidatus Clostridium eludens</name>
    <dbReference type="NCBI Taxonomy" id="3381663"/>
    <lineage>
        <taxon>Bacteria</taxon>
        <taxon>Bacillati</taxon>
        <taxon>Bacillota</taxon>
        <taxon>Clostridia</taxon>
        <taxon>Eubacteriales</taxon>
        <taxon>Clostridiaceae</taxon>
        <taxon>Clostridium</taxon>
    </lineage>
</organism>
<dbReference type="Proteomes" id="UP001623660">
    <property type="component" value="Unassembled WGS sequence"/>
</dbReference>
<reference evidence="1 2" key="1">
    <citation type="submission" date="2024-11" db="EMBL/GenBank/DDBJ databases">
        <authorList>
            <person name="Heng Y.C."/>
            <person name="Lim A.C.H."/>
            <person name="Lee J.K.Y."/>
            <person name="Kittelmann S."/>
        </authorList>
    </citation>
    <scope>NUCLEOTIDE SEQUENCE [LARGE SCALE GENOMIC DNA]</scope>
    <source>
        <strain evidence="1 2">WILCCON 0269</strain>
    </source>
</reference>
<evidence type="ECO:0000313" key="1">
    <source>
        <dbReference type="EMBL" id="MFL0196048.1"/>
    </source>
</evidence>
<comment type="caution">
    <text evidence="1">The sequence shown here is derived from an EMBL/GenBank/DDBJ whole genome shotgun (WGS) entry which is preliminary data.</text>
</comment>
<sequence length="304" mass="35613">MICDVGVFHLEYLRKSLNNGDLKISFSISKAFNGNNSIPKSNVSVSDLYSLLEHRLNCALDVKQLPPIDDWTISQGENNCDIVDTKENLLERFNLLRKTKVPYRKLDDSLADKGTLYLYSGKNRKKSSTVIVIYFKIKEQESKNTDIRSILSLNEGIEDLRIEERNTRRALKKKVAKFKNRYNLFNLLPPMYLRISDKPSSKEYYNIYENDIRQYVSFNKVKAKVRYTYLKESHYNFYVCLNYESKIKANVADILDKDYQFSVITNLIKSCNLDKSITTKHNLYKIIDKSPFFTKITKKQPKEL</sequence>
<dbReference type="RefSeq" id="WP_406792164.1">
    <property type="nucleotide sequence ID" value="NZ_JBJHZX010000014.1"/>
</dbReference>
<name>A0ABW8SJT5_9CLOT</name>
<protein>
    <submittedName>
        <fullName evidence="1">Uncharacterized protein</fullName>
    </submittedName>
</protein>
<accession>A0ABW8SJT5</accession>
<evidence type="ECO:0000313" key="2">
    <source>
        <dbReference type="Proteomes" id="UP001623660"/>
    </source>
</evidence>
<dbReference type="EMBL" id="JBJHZX010000014">
    <property type="protein sequence ID" value="MFL0196048.1"/>
    <property type="molecule type" value="Genomic_DNA"/>
</dbReference>
<keyword evidence="2" id="KW-1185">Reference proteome</keyword>
<gene>
    <name evidence="1" type="ORF">ACJDU8_10795</name>
</gene>
<proteinExistence type="predicted"/>